<feature type="domain" description="C3H1-type" evidence="12">
    <location>
        <begin position="992"/>
        <end position="1020"/>
    </location>
</feature>
<feature type="zinc finger region" description="C3H1-type" evidence="10">
    <location>
        <begin position="1048"/>
        <end position="1074"/>
    </location>
</feature>
<evidence type="ECO:0000256" key="5">
    <source>
        <dbReference type="ARBA" id="ARBA00023125"/>
    </source>
</evidence>
<feature type="region of interest" description="Disordered" evidence="11">
    <location>
        <begin position="569"/>
        <end position="600"/>
    </location>
</feature>
<evidence type="ECO:0000256" key="4">
    <source>
        <dbReference type="ARBA" id="ARBA00022833"/>
    </source>
</evidence>
<feature type="domain" description="C3H1-type" evidence="12">
    <location>
        <begin position="1103"/>
        <end position="1125"/>
    </location>
</feature>
<feature type="compositionally biased region" description="Low complexity" evidence="11">
    <location>
        <begin position="460"/>
        <end position="474"/>
    </location>
</feature>
<evidence type="ECO:0000256" key="7">
    <source>
        <dbReference type="ARBA" id="ARBA00064187"/>
    </source>
</evidence>
<protein>
    <recommendedName>
        <fullName evidence="8">Zinc finger CCCH domain-containing protein 3</fullName>
    </recommendedName>
    <alternativeName>
        <fullName evidence="9">Smad-interacting CPSF-like factor</fullName>
    </alternativeName>
</protein>
<feature type="region of interest" description="Disordered" evidence="11">
    <location>
        <begin position="458"/>
        <end position="510"/>
    </location>
</feature>
<feature type="region of interest" description="Disordered" evidence="11">
    <location>
        <begin position="406"/>
        <end position="435"/>
    </location>
</feature>
<evidence type="ECO:0000256" key="10">
    <source>
        <dbReference type="PROSITE-ProRule" id="PRU00723"/>
    </source>
</evidence>
<feature type="region of interest" description="Disordered" evidence="11">
    <location>
        <begin position="1"/>
        <end position="123"/>
    </location>
</feature>
<feature type="region of interest" description="Disordered" evidence="11">
    <location>
        <begin position="523"/>
        <end position="549"/>
    </location>
</feature>
<proteinExistence type="predicted"/>
<feature type="compositionally biased region" description="Low complexity" evidence="11">
    <location>
        <begin position="687"/>
        <end position="726"/>
    </location>
</feature>
<feature type="compositionally biased region" description="Low complexity" evidence="11">
    <location>
        <begin position="825"/>
        <end position="835"/>
    </location>
</feature>
<gene>
    <name evidence="13" type="ORF">J0S82_019153</name>
</gene>
<dbReference type="Proteomes" id="UP000700334">
    <property type="component" value="Unassembled WGS sequence"/>
</dbReference>
<evidence type="ECO:0000256" key="11">
    <source>
        <dbReference type="SAM" id="MobiDB-lite"/>
    </source>
</evidence>
<dbReference type="SMART" id="SM00356">
    <property type="entry name" value="ZnF_C3H1"/>
    <property type="match status" value="5"/>
</dbReference>
<feature type="region of interest" description="Disordered" evidence="11">
    <location>
        <begin position="195"/>
        <end position="234"/>
    </location>
</feature>
<evidence type="ECO:0000313" key="14">
    <source>
        <dbReference type="Proteomes" id="UP000700334"/>
    </source>
</evidence>
<feature type="zinc finger region" description="C3H1-type" evidence="10">
    <location>
        <begin position="1075"/>
        <end position="1102"/>
    </location>
</feature>
<dbReference type="GO" id="GO:0008270">
    <property type="term" value="F:zinc ion binding"/>
    <property type="evidence" value="ECO:0007669"/>
    <property type="project" value="UniProtKB-KW"/>
</dbReference>
<feature type="compositionally biased region" description="Low complexity" evidence="11">
    <location>
        <begin position="8"/>
        <end position="24"/>
    </location>
</feature>
<dbReference type="InterPro" id="IPR000571">
    <property type="entry name" value="Znf_CCCH"/>
</dbReference>
<dbReference type="EMBL" id="JAGFMF010011709">
    <property type="protein sequence ID" value="KAG8515376.1"/>
    <property type="molecule type" value="Genomic_DNA"/>
</dbReference>
<evidence type="ECO:0000256" key="1">
    <source>
        <dbReference type="ARBA" id="ARBA00022723"/>
    </source>
</evidence>
<reference evidence="13" key="1">
    <citation type="journal article" date="2021" name="Evol. Appl.">
        <title>The genome of the Pyrenean desman and the effects of bottlenecks and inbreeding on the genomic landscape of an endangered species.</title>
        <authorList>
            <person name="Escoda L."/>
            <person name="Castresana J."/>
        </authorList>
    </citation>
    <scope>NUCLEOTIDE SEQUENCE</scope>
    <source>
        <strain evidence="13">IBE-C5619</strain>
    </source>
</reference>
<dbReference type="Pfam" id="PF00642">
    <property type="entry name" value="zf-CCCH"/>
    <property type="match status" value="2"/>
</dbReference>
<feature type="region of interest" description="Disordered" evidence="11">
    <location>
        <begin position="1123"/>
        <end position="1286"/>
    </location>
</feature>
<feature type="zinc finger region" description="C3H1-type" evidence="10">
    <location>
        <begin position="1103"/>
        <end position="1125"/>
    </location>
</feature>
<keyword evidence="5" id="KW-0238">DNA-binding</keyword>
<dbReference type="GO" id="GO:0003677">
    <property type="term" value="F:DNA binding"/>
    <property type="evidence" value="ECO:0007669"/>
    <property type="project" value="UniProtKB-KW"/>
</dbReference>
<feature type="compositionally biased region" description="Low complexity" evidence="11">
    <location>
        <begin position="1256"/>
        <end position="1267"/>
    </location>
</feature>
<dbReference type="InterPro" id="IPR036855">
    <property type="entry name" value="Znf_CCCH_sf"/>
</dbReference>
<evidence type="ECO:0000256" key="2">
    <source>
        <dbReference type="ARBA" id="ARBA00022737"/>
    </source>
</evidence>
<evidence type="ECO:0000259" key="12">
    <source>
        <dbReference type="PROSITE" id="PS50103"/>
    </source>
</evidence>
<feature type="domain" description="C3H1-type" evidence="12">
    <location>
        <begin position="1075"/>
        <end position="1102"/>
    </location>
</feature>
<dbReference type="GO" id="GO:0005634">
    <property type="term" value="C:nucleus"/>
    <property type="evidence" value="ECO:0007669"/>
    <property type="project" value="TreeGrafter"/>
</dbReference>
<feature type="domain" description="C3H1-type" evidence="12">
    <location>
        <begin position="1024"/>
        <end position="1047"/>
    </location>
</feature>
<keyword evidence="2" id="KW-0677">Repeat</keyword>
<dbReference type="FunFam" id="4.10.1000.10:FF:000022">
    <property type="entry name" value="Zinc finger CCCH domain-containing protein 7"/>
    <property type="match status" value="1"/>
</dbReference>
<comment type="function">
    <text evidence="6">Required for the export of polyadenylated mRNAs from the nucleus. Enhances ACVR1B-induced SMAD-dependent transcription. Binds to single-stranded DNA but not to double-stranded DNA in vitro. Involved in RNA cleavage.</text>
</comment>
<feature type="domain" description="C3H1-type" evidence="12">
    <location>
        <begin position="1048"/>
        <end position="1074"/>
    </location>
</feature>
<feature type="compositionally biased region" description="Low complexity" evidence="11">
    <location>
        <begin position="85"/>
        <end position="94"/>
    </location>
</feature>
<feature type="zinc finger region" description="C3H1-type" evidence="10">
    <location>
        <begin position="992"/>
        <end position="1020"/>
    </location>
</feature>
<dbReference type="SUPFAM" id="SSF90229">
    <property type="entry name" value="CCCH zinc finger"/>
    <property type="match status" value="1"/>
</dbReference>
<sequence length="1286" mass="135285">RPRPRWNPSPAHAGAPPSAVVAGPTTRPPRDARAVSGRPASGPAPSAGNGRAAMTLRGPGRASRTLEMEEKEQLRRQIRLLQGGSAAPASRVPFPRSPPAVARPPPRGGPLRRGLPASGRPDWRPGVALCSPPPGGLGAAAVAAAPSPGNGGRLGQVGAARRRPCPLSTAFAGPARLLRLPPVDARRRLLGRRVLPSHSRRRSSGAAPVDTRGLGHARASVSGSARPLHLGAGPNGRVLPGDRLVGLLEGLCCPGGPSRGDSVLGLLWRALLGGVGLLVSGDGPAWCCGRVVEEVTLLSKAWALSTDLTPGVTTRGAWQDEQQSRDWWGLQGPSDLTPGELSGSVISGLIDDYKNLHGNAPCPSAASRWQPPAYSSSRAVCTRYPRPGRRAFPLNHAAEWRKKYSLVNRPPGPLDPPSEGAAQPSLQAGASQDPDPQQYVLERQVQLSSDQNMVIKIKPTSKPGSASASGAPRGYLEGDQDTPRSDPRPQEGEGEPPGGQRQPSRLARVKGCCSAEEPLLVCQKEPGKPRAAKPVSSVGDSSPEPRRTVSESAIVVRACCLPSTPPLRSGASLGRKGGPHAGPSCATQLLGDARANTSHPERLAASSLGVALARPASGPRQTREALHLGPCRTSKFQKSNYKWVASSAKSPRATRRALSPRAAADNGCKAPVGPAESAEKPQLRADPGASARRATAPPTPGASPSKYKWKASSPSASSSSSFHWPSEGGSKDRASQLSPVPSRSPPGGRPATVPGSSKPLVGETSPSAYKVKSRTKIIRRRTGASLPGDKRSSPPPAATARSQLSLRRRQALQGRSSTVLKRTPPRALASAARPRLCGQLPAKEASGPLHAPRTPPASRVIKTRYRIVKKTAPSALPTPSVTLSVPSWRARRLPLSRSLVLNRPRPAAGPSRAQPSAPGWRGRGYRCIGGVLYRVSANKLSKTSGRPGDGGSRPLLRAGRADAASGCSRSLASRALQRSLAIVRQARQRRRRRAQEFCMYYNRFGRCHRGARCPYVHDPEKVAVCTRFVRGTCKKTDGTCPFSHHVAKEKMPVCSYFLRGVCSSSDCPYSHVYVSRKAEVCADFLRGYCPLGAKCKKKHTLLCPDFSRRGACPRGAQCRLLHRSQTRPRRRAAPEPSAPPRSRAPSSHGTRKSSAAPRPPRQSSAAAAPSSSRAALPSSLPSPSSPDSSPSSPSASQSLSLDQEALSAQEEAASAVTSSSRLAKLPSFISLQSTPSPGGQPRARTPRGPPAKDAGRAGPRAFPRGRPAGPGGRAGWPQPHRPRGEG</sequence>
<dbReference type="PANTHER" id="PTHR46156:SF1">
    <property type="entry name" value="ZINC FINGER CCCH DOMAIN-CONTAINING PROTEIN 3"/>
    <property type="match status" value="1"/>
</dbReference>
<dbReference type="Gene3D" id="4.10.1000.10">
    <property type="entry name" value="Zinc finger, CCCH-type"/>
    <property type="match status" value="2"/>
</dbReference>
<organism evidence="13 14">
    <name type="scientific">Galemys pyrenaicus</name>
    <name type="common">Iberian desman</name>
    <name type="synonym">Pyrenean desman</name>
    <dbReference type="NCBI Taxonomy" id="202257"/>
    <lineage>
        <taxon>Eukaryota</taxon>
        <taxon>Metazoa</taxon>
        <taxon>Chordata</taxon>
        <taxon>Craniata</taxon>
        <taxon>Vertebrata</taxon>
        <taxon>Euteleostomi</taxon>
        <taxon>Mammalia</taxon>
        <taxon>Eutheria</taxon>
        <taxon>Laurasiatheria</taxon>
        <taxon>Eulipotyphla</taxon>
        <taxon>Talpidae</taxon>
        <taxon>Galemys</taxon>
    </lineage>
</organism>
<feature type="non-terminal residue" evidence="13">
    <location>
        <position position="1"/>
    </location>
</feature>
<dbReference type="PANTHER" id="PTHR46156">
    <property type="entry name" value="CCCH ZINGC FINGER"/>
    <property type="match status" value="1"/>
</dbReference>
<feature type="compositionally biased region" description="Basic residues" evidence="11">
    <location>
        <begin position="771"/>
        <end position="782"/>
    </location>
</feature>
<keyword evidence="14" id="KW-1185">Reference proteome</keyword>
<feature type="compositionally biased region" description="Basic and acidic residues" evidence="11">
    <location>
        <begin position="481"/>
        <end position="491"/>
    </location>
</feature>
<evidence type="ECO:0000256" key="6">
    <source>
        <dbReference type="ARBA" id="ARBA00057285"/>
    </source>
</evidence>
<evidence type="ECO:0000256" key="9">
    <source>
        <dbReference type="ARBA" id="ARBA00079564"/>
    </source>
</evidence>
<feature type="compositionally biased region" description="Pro residues" evidence="11">
    <location>
        <begin position="95"/>
        <end position="108"/>
    </location>
</feature>
<feature type="compositionally biased region" description="Low complexity" evidence="11">
    <location>
        <begin position="798"/>
        <end position="817"/>
    </location>
</feature>
<feature type="compositionally biased region" description="Basic and acidic residues" evidence="11">
    <location>
        <begin position="64"/>
        <end position="75"/>
    </location>
</feature>
<keyword evidence="4 10" id="KW-0862">Zinc</keyword>
<dbReference type="PROSITE" id="PS50103">
    <property type="entry name" value="ZF_C3H1"/>
    <property type="match status" value="5"/>
</dbReference>
<dbReference type="OrthoDB" id="3247158at2759"/>
<keyword evidence="3 10" id="KW-0863">Zinc-finger</keyword>
<comment type="caution">
    <text evidence="13">The sequence shown here is derived from an EMBL/GenBank/DDBJ whole genome shotgun (WGS) entry which is preliminary data.</text>
</comment>
<comment type="subunit">
    <text evidence="7">Interacts with SMAD1, SMAD3, SMAD4, CPSF2 and CPSF3.</text>
</comment>
<evidence type="ECO:0000313" key="13">
    <source>
        <dbReference type="EMBL" id="KAG8515376.1"/>
    </source>
</evidence>
<feature type="compositionally biased region" description="Low complexity" evidence="11">
    <location>
        <begin position="1140"/>
        <end position="1215"/>
    </location>
</feature>
<feature type="region of interest" description="Disordered" evidence="11">
    <location>
        <begin position="640"/>
        <end position="837"/>
    </location>
</feature>
<keyword evidence="1 10" id="KW-0479">Metal-binding</keyword>
<evidence type="ECO:0000256" key="3">
    <source>
        <dbReference type="ARBA" id="ARBA00022771"/>
    </source>
</evidence>
<name>A0A8J6DP39_GALPY</name>
<evidence type="ECO:0000256" key="8">
    <source>
        <dbReference type="ARBA" id="ARBA00071600"/>
    </source>
</evidence>
<dbReference type="FunFam" id="4.10.1000.10:FF:000008">
    <property type="entry name" value="zinc finger CCCH domain-containing protein 3"/>
    <property type="match status" value="1"/>
</dbReference>
<accession>A0A8J6DP39</accession>
<feature type="zinc finger region" description="C3H1-type" evidence="10">
    <location>
        <begin position="1024"/>
        <end position="1047"/>
    </location>
</feature>